<gene>
    <name evidence="2" type="ORF">IAA96_05210</name>
</gene>
<name>A0A9D9ENP1_9SPIR</name>
<dbReference type="Proteomes" id="UP000823616">
    <property type="component" value="Unassembled WGS sequence"/>
</dbReference>
<dbReference type="PANTHER" id="PTHR12526:SF638">
    <property type="entry name" value="SPORE COAT PROTEIN SA"/>
    <property type="match status" value="1"/>
</dbReference>
<dbReference type="InterPro" id="IPR001296">
    <property type="entry name" value="Glyco_trans_1"/>
</dbReference>
<reference evidence="2" key="1">
    <citation type="submission" date="2020-10" db="EMBL/GenBank/DDBJ databases">
        <authorList>
            <person name="Gilroy R."/>
        </authorList>
    </citation>
    <scope>NUCLEOTIDE SEQUENCE</scope>
    <source>
        <strain evidence="2">B3-4054</strain>
    </source>
</reference>
<evidence type="ECO:0000313" key="2">
    <source>
        <dbReference type="EMBL" id="MBO8450487.1"/>
    </source>
</evidence>
<comment type="caution">
    <text evidence="2">The sequence shown here is derived from an EMBL/GenBank/DDBJ whole genome shotgun (WGS) entry which is preliminary data.</text>
</comment>
<dbReference type="Gene3D" id="3.40.50.2000">
    <property type="entry name" value="Glycogen Phosphorylase B"/>
    <property type="match status" value="2"/>
</dbReference>
<sequence>MNCGTHNGKPLLILTANAAWNVYSRRNLIRALQGAGFSVFGMGAAGSMTGTKRKAGGAKPAQQDEYTRRLEEELGVPFFPLPMMEGDGTNPCKDMALFFTFLRVYRKYRPAAVLHFNNKPDIYGSMAASLCRIPSFNNITGLGAAAEKTGLTGKIVYRLYKTAFRSPKAFVFFQNRDDREFFISRALCPPERTEILPGSGVDTVFFSPDSGAAEPFSLQKSGPCFLFLGRLLASKGCGDFIQAAETVKRKHPEARFLLAGEHNPENPAFLPRETLEQALSAGTVEWAGVQKDVRPCIRNADCVVLPSYYREGVPRVLLEAAAMGKALIAADCPGTREPVEDGVNGFLCEPRNPENLAEKMSAWISLPETEKIRMQKASRRTAETRFSDKLVADAYIRQLSAFCSPAPSAP</sequence>
<accession>A0A9D9ENP1</accession>
<evidence type="ECO:0000313" key="3">
    <source>
        <dbReference type="Proteomes" id="UP000823616"/>
    </source>
</evidence>
<dbReference type="PANTHER" id="PTHR12526">
    <property type="entry name" value="GLYCOSYLTRANSFERASE"/>
    <property type="match status" value="1"/>
</dbReference>
<dbReference type="EMBL" id="JADIMS010000090">
    <property type="protein sequence ID" value="MBO8450487.1"/>
    <property type="molecule type" value="Genomic_DNA"/>
</dbReference>
<dbReference type="GO" id="GO:0016757">
    <property type="term" value="F:glycosyltransferase activity"/>
    <property type="evidence" value="ECO:0007669"/>
    <property type="project" value="TreeGrafter"/>
</dbReference>
<feature type="domain" description="Glycosyl transferase family 1" evidence="1">
    <location>
        <begin position="219"/>
        <end position="373"/>
    </location>
</feature>
<dbReference type="Pfam" id="PF00534">
    <property type="entry name" value="Glycos_transf_1"/>
    <property type="match status" value="1"/>
</dbReference>
<protein>
    <submittedName>
        <fullName evidence="2">Glycosyltransferase family 4 protein</fullName>
    </submittedName>
</protein>
<dbReference type="SUPFAM" id="SSF53756">
    <property type="entry name" value="UDP-Glycosyltransferase/glycogen phosphorylase"/>
    <property type="match status" value="1"/>
</dbReference>
<evidence type="ECO:0000259" key="1">
    <source>
        <dbReference type="Pfam" id="PF00534"/>
    </source>
</evidence>
<dbReference type="CDD" id="cd03808">
    <property type="entry name" value="GT4_CapM-like"/>
    <property type="match status" value="1"/>
</dbReference>
<dbReference type="AlphaFoldDB" id="A0A9D9ENP1"/>
<proteinExistence type="predicted"/>
<reference evidence="2" key="2">
    <citation type="journal article" date="2021" name="PeerJ">
        <title>Extensive microbial diversity within the chicken gut microbiome revealed by metagenomics and culture.</title>
        <authorList>
            <person name="Gilroy R."/>
            <person name="Ravi A."/>
            <person name="Getino M."/>
            <person name="Pursley I."/>
            <person name="Horton D.L."/>
            <person name="Alikhan N.F."/>
            <person name="Baker D."/>
            <person name="Gharbi K."/>
            <person name="Hall N."/>
            <person name="Watson M."/>
            <person name="Adriaenssens E.M."/>
            <person name="Foster-Nyarko E."/>
            <person name="Jarju S."/>
            <person name="Secka A."/>
            <person name="Antonio M."/>
            <person name="Oren A."/>
            <person name="Chaudhuri R.R."/>
            <person name="La Ragione R."/>
            <person name="Hildebrand F."/>
            <person name="Pallen M.J."/>
        </authorList>
    </citation>
    <scope>NUCLEOTIDE SEQUENCE</scope>
    <source>
        <strain evidence="2">B3-4054</strain>
    </source>
</reference>
<organism evidence="2 3">
    <name type="scientific">Candidatus Avitreponema avistercoris</name>
    <dbReference type="NCBI Taxonomy" id="2840705"/>
    <lineage>
        <taxon>Bacteria</taxon>
        <taxon>Pseudomonadati</taxon>
        <taxon>Spirochaetota</taxon>
        <taxon>Spirochaetia</taxon>
        <taxon>Spirochaetales</taxon>
        <taxon>Candidatus Avitreponema</taxon>
    </lineage>
</organism>